<evidence type="ECO:0000256" key="4">
    <source>
        <dbReference type="ARBA" id="ARBA00022729"/>
    </source>
</evidence>
<dbReference type="PANTHER" id="PTHR31297:SF1">
    <property type="entry name" value="GLUCAN 1,3-BETA-GLUCOSIDASE I_II-RELATED"/>
    <property type="match status" value="1"/>
</dbReference>
<evidence type="ECO:0000256" key="7">
    <source>
        <dbReference type="ARBA" id="ARBA00023316"/>
    </source>
</evidence>
<keyword evidence="14" id="KW-1185">Reference proteome</keyword>
<evidence type="ECO:0000256" key="11">
    <source>
        <dbReference type="SAM" id="SignalP"/>
    </source>
</evidence>
<dbReference type="GO" id="GO:0071555">
    <property type="term" value="P:cell wall organization"/>
    <property type="evidence" value="ECO:0007669"/>
    <property type="project" value="UniProtKB-KW"/>
</dbReference>
<dbReference type="InParanoid" id="G0VIR0"/>
<evidence type="ECO:0000256" key="8">
    <source>
        <dbReference type="ARBA" id="ARBA00036824"/>
    </source>
</evidence>
<name>G0VIR0_NAUCA</name>
<keyword evidence="7" id="KW-0961">Cell wall biogenesis/degradation</keyword>
<feature type="domain" description="Glycoside hydrolase family 5" evidence="12">
    <location>
        <begin position="104"/>
        <end position="269"/>
    </location>
</feature>
<dbReference type="InterPro" id="IPR001547">
    <property type="entry name" value="Glyco_hydro_5"/>
</dbReference>
<dbReference type="RefSeq" id="XP_003677736.1">
    <property type="nucleotide sequence ID" value="XM_003677688.1"/>
</dbReference>
<dbReference type="OrthoDB" id="62120at2759"/>
<dbReference type="EMBL" id="HE576759">
    <property type="protein sequence ID" value="CCC71386.1"/>
    <property type="molecule type" value="Genomic_DNA"/>
</dbReference>
<sequence length="448" mass="50851">MVKLNTLLLAATTLCSTLVNSQPVPPKSKTSLQFVTPQNEKRYYDYDHGSIGAPIRGVNIGGWLVLEPYITPSLFETFRTNQYNDDGIPVDEYHYCQQLGYDEAQTRLQKHWSTFYTESDFSDIAQKGFNLVRIPIGYWAFDTLSDDPYVTGQQEAYLDQAIQWASKYGLKVWVDLHGAAGSQNGFDNSGLRDQVDMLNDDNLQVTLKVIKYLLKKYSQDEFLETVIGVELINEPLGPSMDVNKLKSDYLKPAYDYLRNEIQGNQDIIIHDAFEPFNFWDDFLNVQDGDYGVLLDHHHYQVFSSGELEMNIEQRIQTACSWGYGALGEAHWTVTGEFSGAMTDCAKWLNGVGIGARYDGSFQKAGVGSYYIGSCANNEDITTWSQDRKVNTRKYLEAQLDAFEMRGGWIIWCYKAETSLEWSVSNLIDNGLFPQPLTDRQYPGQCASN</sequence>
<dbReference type="SUPFAM" id="SSF51445">
    <property type="entry name" value="(Trans)glycosidases"/>
    <property type="match status" value="1"/>
</dbReference>
<comment type="similarity">
    <text evidence="2 10">Belongs to the glycosyl hydrolase 5 (cellulase A) family.</text>
</comment>
<evidence type="ECO:0000313" key="14">
    <source>
        <dbReference type="Proteomes" id="UP000001640"/>
    </source>
</evidence>
<dbReference type="HOGENOM" id="CLU_004624_0_1_1"/>
<keyword evidence="6 10" id="KW-0326">Glycosidase</keyword>
<feature type="chain" id="PRO_5003411152" description="glucan 1,3-beta-glucosidase" evidence="11">
    <location>
        <begin position="22"/>
        <end position="448"/>
    </location>
</feature>
<reference key="2">
    <citation type="submission" date="2011-08" db="EMBL/GenBank/DDBJ databases">
        <title>Genome sequence of Naumovozyma castellii.</title>
        <authorList>
            <person name="Gordon J.L."/>
            <person name="Armisen D."/>
            <person name="Proux-Wera E."/>
            <person name="OhEigeartaigh S.S."/>
            <person name="Byrne K.P."/>
            <person name="Wolfe K.H."/>
        </authorList>
    </citation>
    <scope>NUCLEOTIDE SEQUENCE</scope>
    <source>
        <strain>Type strain:CBS 4309</strain>
    </source>
</reference>
<evidence type="ECO:0000256" key="3">
    <source>
        <dbReference type="ARBA" id="ARBA00022525"/>
    </source>
</evidence>
<evidence type="ECO:0000313" key="13">
    <source>
        <dbReference type="EMBL" id="CCC71386.1"/>
    </source>
</evidence>
<dbReference type="PANTHER" id="PTHR31297">
    <property type="entry name" value="GLUCAN ENDO-1,6-BETA-GLUCOSIDASE B"/>
    <property type="match status" value="1"/>
</dbReference>
<dbReference type="GO" id="GO:0009277">
    <property type="term" value="C:fungal-type cell wall"/>
    <property type="evidence" value="ECO:0007669"/>
    <property type="project" value="UniProtKB-ARBA"/>
</dbReference>
<reference evidence="13 14" key="1">
    <citation type="journal article" date="2011" name="Proc. Natl. Acad. Sci. U.S.A.">
        <title>Evolutionary erosion of yeast sex chromosomes by mating-type switching accidents.</title>
        <authorList>
            <person name="Gordon J.L."/>
            <person name="Armisen D."/>
            <person name="Proux-Wera E."/>
            <person name="Oheigeartaigh S.S."/>
            <person name="Byrne K.P."/>
            <person name="Wolfe K.H."/>
        </authorList>
    </citation>
    <scope>NUCLEOTIDE SEQUENCE [LARGE SCALE GENOMIC DNA]</scope>
    <source>
        <strain evidence="14">ATCC 76901 / BCRC 22586 / CBS 4309 / NBRC 1992 / NRRL Y-12630</strain>
    </source>
</reference>
<dbReference type="FunFam" id="3.20.20.80:FF:000033">
    <property type="entry name" value="Glucan 1,3-beta-glucosidase A"/>
    <property type="match status" value="1"/>
</dbReference>
<dbReference type="InterPro" id="IPR018087">
    <property type="entry name" value="Glyco_hydro_5_CS"/>
</dbReference>
<dbReference type="KEGG" id="ncs:NCAS_0H00760"/>
<keyword evidence="3" id="KW-0964">Secreted</keyword>
<dbReference type="OMA" id="LNEPALY"/>
<dbReference type="InterPro" id="IPR050386">
    <property type="entry name" value="Glycosyl_hydrolase_5"/>
</dbReference>
<proteinExistence type="inferred from homology"/>
<dbReference type="InterPro" id="IPR017853">
    <property type="entry name" value="GH"/>
</dbReference>
<dbReference type="AlphaFoldDB" id="G0VIR0"/>
<protein>
    <recommendedName>
        <fullName evidence="9">glucan 1,3-beta-glucosidase</fullName>
        <ecNumber evidence="9">3.2.1.58</ecNumber>
    </recommendedName>
</protein>
<evidence type="ECO:0000256" key="1">
    <source>
        <dbReference type="ARBA" id="ARBA00004613"/>
    </source>
</evidence>
<comment type="subcellular location">
    <subcellularLocation>
        <location evidence="1">Secreted</location>
    </subcellularLocation>
</comment>
<dbReference type="GO" id="GO:0005576">
    <property type="term" value="C:extracellular region"/>
    <property type="evidence" value="ECO:0007669"/>
    <property type="project" value="UniProtKB-SubCell"/>
</dbReference>
<dbReference type="STRING" id="1064592.G0VIR0"/>
<keyword evidence="5 10" id="KW-0378">Hydrolase</keyword>
<dbReference type="GO" id="GO:0004338">
    <property type="term" value="F:glucan exo-1,3-beta-glucosidase activity"/>
    <property type="evidence" value="ECO:0007669"/>
    <property type="project" value="UniProtKB-EC"/>
</dbReference>
<dbReference type="PROSITE" id="PS00659">
    <property type="entry name" value="GLYCOSYL_HYDROL_F5"/>
    <property type="match status" value="1"/>
</dbReference>
<dbReference type="Gene3D" id="3.20.20.80">
    <property type="entry name" value="Glycosidases"/>
    <property type="match status" value="1"/>
</dbReference>
<evidence type="ECO:0000259" key="12">
    <source>
        <dbReference type="Pfam" id="PF00150"/>
    </source>
</evidence>
<keyword evidence="4 11" id="KW-0732">Signal</keyword>
<evidence type="ECO:0000256" key="2">
    <source>
        <dbReference type="ARBA" id="ARBA00005641"/>
    </source>
</evidence>
<feature type="signal peptide" evidence="11">
    <location>
        <begin position="1"/>
        <end position="21"/>
    </location>
</feature>
<accession>G0VIR0</accession>
<evidence type="ECO:0000256" key="10">
    <source>
        <dbReference type="RuleBase" id="RU361153"/>
    </source>
</evidence>
<dbReference type="eggNOG" id="ENOG502QPYU">
    <property type="taxonomic scope" value="Eukaryota"/>
</dbReference>
<dbReference type="Proteomes" id="UP000001640">
    <property type="component" value="Chromosome 8"/>
</dbReference>
<evidence type="ECO:0000256" key="6">
    <source>
        <dbReference type="ARBA" id="ARBA00023295"/>
    </source>
</evidence>
<gene>
    <name evidence="13" type="primary">NCAS0H00760</name>
    <name evidence="13" type="ordered locus">NCAS_0H00760</name>
</gene>
<dbReference type="GeneID" id="96905066"/>
<comment type="catalytic activity">
    <reaction evidence="8">
        <text>Successive hydrolysis of beta-D-glucose units from the non-reducing ends of (1-&gt;3)-beta-D-glucans, releasing alpha-glucose.</text>
        <dbReference type="EC" id="3.2.1.58"/>
    </reaction>
</comment>
<dbReference type="Pfam" id="PF00150">
    <property type="entry name" value="Cellulase"/>
    <property type="match status" value="1"/>
</dbReference>
<dbReference type="GO" id="GO:0009251">
    <property type="term" value="P:glucan catabolic process"/>
    <property type="evidence" value="ECO:0007669"/>
    <property type="project" value="TreeGrafter"/>
</dbReference>
<evidence type="ECO:0000256" key="9">
    <source>
        <dbReference type="ARBA" id="ARBA00038929"/>
    </source>
</evidence>
<dbReference type="GO" id="GO:0009986">
    <property type="term" value="C:cell surface"/>
    <property type="evidence" value="ECO:0007669"/>
    <property type="project" value="TreeGrafter"/>
</dbReference>
<evidence type="ECO:0000256" key="5">
    <source>
        <dbReference type="ARBA" id="ARBA00022801"/>
    </source>
</evidence>
<dbReference type="EC" id="3.2.1.58" evidence="9"/>
<organism evidence="13 14">
    <name type="scientific">Naumovozyma castellii</name>
    <name type="common">Yeast</name>
    <name type="synonym">Saccharomyces castellii</name>
    <dbReference type="NCBI Taxonomy" id="27288"/>
    <lineage>
        <taxon>Eukaryota</taxon>
        <taxon>Fungi</taxon>
        <taxon>Dikarya</taxon>
        <taxon>Ascomycota</taxon>
        <taxon>Saccharomycotina</taxon>
        <taxon>Saccharomycetes</taxon>
        <taxon>Saccharomycetales</taxon>
        <taxon>Saccharomycetaceae</taxon>
        <taxon>Naumovozyma</taxon>
    </lineage>
</organism>